<evidence type="ECO:0000313" key="2">
    <source>
        <dbReference type="Proteomes" id="UP000014680"/>
    </source>
</evidence>
<dbReference type="KEGG" id="eiv:EIN_097360"/>
<dbReference type="GeneID" id="14886488"/>
<keyword evidence="2" id="KW-1185">Reference proteome</keyword>
<proteinExistence type="predicted"/>
<dbReference type="EMBL" id="KB206860">
    <property type="protein sequence ID" value="ELP87459.1"/>
    <property type="molecule type" value="Genomic_DNA"/>
</dbReference>
<dbReference type="VEuPathDB" id="AmoebaDB:EIN_097360"/>
<dbReference type="Proteomes" id="UP000014680">
    <property type="component" value="Unassembled WGS sequence"/>
</dbReference>
<dbReference type="RefSeq" id="XP_004254230.1">
    <property type="nucleotide sequence ID" value="XM_004254182.1"/>
</dbReference>
<name>A0A0A1U0N5_ENTIV</name>
<organism evidence="1 2">
    <name type="scientific">Entamoeba invadens IP1</name>
    <dbReference type="NCBI Taxonomy" id="370355"/>
    <lineage>
        <taxon>Eukaryota</taxon>
        <taxon>Amoebozoa</taxon>
        <taxon>Evosea</taxon>
        <taxon>Archamoebae</taxon>
        <taxon>Mastigamoebida</taxon>
        <taxon>Entamoebidae</taxon>
        <taxon>Entamoeba</taxon>
    </lineage>
</organism>
<sequence>MFNTQRDNYTILKRSSQEKTLDAVSYQAEVQNIIILYLCQFTELSVRKPSKQARITTQFQKVKTIRIGDEIIDFQKVVKKRCEIIEHIMLKQNVKRETIKKRLQAIKRREAYHLLEDFLFMFGIVIVGGKDERDGLVGYVKIVNIFDSSVMCEGQPLRELGSKISKHINSFVVGDNSTFLNSCFKFF</sequence>
<protein>
    <submittedName>
        <fullName evidence="1">Uncharacterized protein</fullName>
    </submittedName>
</protein>
<accession>A0A0A1U0N5</accession>
<dbReference type="AlphaFoldDB" id="A0A0A1U0N5"/>
<reference evidence="1 2" key="1">
    <citation type="submission" date="2012-10" db="EMBL/GenBank/DDBJ databases">
        <authorList>
            <person name="Zafar N."/>
            <person name="Inman J."/>
            <person name="Hall N."/>
            <person name="Lorenzi H."/>
            <person name="Caler E."/>
        </authorList>
    </citation>
    <scope>NUCLEOTIDE SEQUENCE [LARGE SCALE GENOMIC DNA]</scope>
    <source>
        <strain evidence="1 2">IP1</strain>
    </source>
</reference>
<gene>
    <name evidence="1" type="ORF">EIN_097360</name>
</gene>
<evidence type="ECO:0000313" key="1">
    <source>
        <dbReference type="EMBL" id="ELP87459.1"/>
    </source>
</evidence>